<feature type="compositionally biased region" description="Polar residues" evidence="1">
    <location>
        <begin position="26"/>
        <end position="37"/>
    </location>
</feature>
<dbReference type="OrthoDB" id="6162476at2759"/>
<organism evidence="2 3">
    <name type="scientific">Ancylostoma ceylanicum</name>
    <dbReference type="NCBI Taxonomy" id="53326"/>
    <lineage>
        <taxon>Eukaryota</taxon>
        <taxon>Metazoa</taxon>
        <taxon>Ecdysozoa</taxon>
        <taxon>Nematoda</taxon>
        <taxon>Chromadorea</taxon>
        <taxon>Rhabditida</taxon>
        <taxon>Rhabditina</taxon>
        <taxon>Rhabditomorpha</taxon>
        <taxon>Strongyloidea</taxon>
        <taxon>Ancylostomatidae</taxon>
        <taxon>Ancylostomatinae</taxon>
        <taxon>Ancylostoma</taxon>
    </lineage>
</organism>
<keyword evidence="3" id="KW-1185">Reference proteome</keyword>
<evidence type="ECO:0000313" key="3">
    <source>
        <dbReference type="Proteomes" id="UP000024635"/>
    </source>
</evidence>
<comment type="caution">
    <text evidence="2">The sequence shown here is derived from an EMBL/GenBank/DDBJ whole genome shotgun (WGS) entry which is preliminary data.</text>
</comment>
<evidence type="ECO:0000313" key="2">
    <source>
        <dbReference type="EMBL" id="EYC21848.1"/>
    </source>
</evidence>
<name>A0A016V530_9BILA</name>
<evidence type="ECO:0000256" key="1">
    <source>
        <dbReference type="SAM" id="MobiDB-lite"/>
    </source>
</evidence>
<protein>
    <submittedName>
        <fullName evidence="2">Uncharacterized protein</fullName>
    </submittedName>
</protein>
<reference evidence="3" key="1">
    <citation type="journal article" date="2015" name="Nat. Genet.">
        <title>The genome and transcriptome of the zoonotic hookworm Ancylostoma ceylanicum identify infection-specific gene families.</title>
        <authorList>
            <person name="Schwarz E.M."/>
            <person name="Hu Y."/>
            <person name="Antoshechkin I."/>
            <person name="Miller M.M."/>
            <person name="Sternberg P.W."/>
            <person name="Aroian R.V."/>
        </authorList>
    </citation>
    <scope>NUCLEOTIDE SEQUENCE</scope>
    <source>
        <strain evidence="3">HY135</strain>
    </source>
</reference>
<dbReference type="Proteomes" id="UP000024635">
    <property type="component" value="Unassembled WGS sequence"/>
</dbReference>
<feature type="region of interest" description="Disordered" evidence="1">
    <location>
        <begin position="22"/>
        <end position="42"/>
    </location>
</feature>
<accession>A0A016V530</accession>
<sequence>MTLRIKMVERRRELNSRLVQIEGEPGNQNSAESTCSAEENGGKAKGSFVHIYPQISGKKPKFLDSWIFPSIWQGWISILSI</sequence>
<proteinExistence type="predicted"/>
<dbReference type="EMBL" id="JARK01001354">
    <property type="protein sequence ID" value="EYC21848.1"/>
    <property type="molecule type" value="Genomic_DNA"/>
</dbReference>
<dbReference type="AlphaFoldDB" id="A0A016V530"/>
<gene>
    <name evidence="2" type="primary">Acey_s0018.g3564</name>
    <name evidence="2" type="synonym">Acey-dmd-3</name>
    <name evidence="2" type="ORF">Y032_0018g3564</name>
</gene>